<dbReference type="Gene3D" id="3.40.50.300">
    <property type="entry name" value="P-loop containing nucleotide triphosphate hydrolases"/>
    <property type="match status" value="1"/>
</dbReference>
<accession>A0A2N9GVM4</accession>
<reference evidence="2" key="1">
    <citation type="submission" date="2018-02" db="EMBL/GenBank/DDBJ databases">
        <authorList>
            <person name="Cohen D.B."/>
            <person name="Kent A.D."/>
        </authorList>
    </citation>
    <scope>NUCLEOTIDE SEQUENCE</scope>
</reference>
<dbReference type="InterPro" id="IPR027417">
    <property type="entry name" value="P-loop_NTPase"/>
</dbReference>
<dbReference type="GO" id="GO:0003684">
    <property type="term" value="F:damaged DNA binding"/>
    <property type="evidence" value="ECO:0007669"/>
    <property type="project" value="TreeGrafter"/>
</dbReference>
<dbReference type="GO" id="GO:0005524">
    <property type="term" value="F:ATP binding"/>
    <property type="evidence" value="ECO:0007669"/>
    <property type="project" value="InterPro"/>
</dbReference>
<proteinExistence type="predicted"/>
<dbReference type="GO" id="GO:0003678">
    <property type="term" value="F:DNA helicase activity"/>
    <property type="evidence" value="ECO:0007669"/>
    <property type="project" value="InterPro"/>
</dbReference>
<sequence length="208" mass="23683">MFGVPFQYTLSKILLAQLEYLRDTFQIKEGDFLTFDALRQAAQCVGRVIRSKADYGMMIFADKRYSRHDKRSKLPGWILSHLRDAHLNLSTDMALHIAREVDLCCYHMSVQSSDLLQFEIDKPVRLLRMGYQQFESTSESVGFGSSVGTVNLNLPLPCAICLCHSASWLWLPNRKMAQPYDKAGSSGKKTLLSQEDVEKMSNGNEMLY</sequence>
<feature type="domain" description="ATP-dependent helicase C-terminal" evidence="1">
    <location>
        <begin position="1"/>
        <end position="67"/>
    </location>
</feature>
<dbReference type="GO" id="GO:0006289">
    <property type="term" value="P:nucleotide-excision repair"/>
    <property type="evidence" value="ECO:0007669"/>
    <property type="project" value="InterPro"/>
</dbReference>
<dbReference type="PANTHER" id="PTHR11472:SF1">
    <property type="entry name" value="GENERAL TRANSCRIPTION AND DNA REPAIR FACTOR IIH HELICASE SUBUNIT XPD"/>
    <property type="match status" value="1"/>
</dbReference>
<dbReference type="GO" id="GO:0016818">
    <property type="term" value="F:hydrolase activity, acting on acid anhydrides, in phosphorus-containing anhydrides"/>
    <property type="evidence" value="ECO:0007669"/>
    <property type="project" value="InterPro"/>
</dbReference>
<dbReference type="PRINTS" id="PR00852">
    <property type="entry name" value="XRODRMPGMNTD"/>
</dbReference>
<dbReference type="InterPro" id="IPR045028">
    <property type="entry name" value="DinG/Rad3-like"/>
</dbReference>
<dbReference type="EMBL" id="OIVN01002446">
    <property type="protein sequence ID" value="SPD03752.1"/>
    <property type="molecule type" value="Genomic_DNA"/>
</dbReference>
<evidence type="ECO:0000259" key="1">
    <source>
        <dbReference type="SMART" id="SM00491"/>
    </source>
</evidence>
<dbReference type="AlphaFoldDB" id="A0A2N9GVM4"/>
<dbReference type="InterPro" id="IPR001945">
    <property type="entry name" value="RAD3/XPD"/>
</dbReference>
<dbReference type="GO" id="GO:0005634">
    <property type="term" value="C:nucleus"/>
    <property type="evidence" value="ECO:0007669"/>
    <property type="project" value="InterPro"/>
</dbReference>
<gene>
    <name evidence="2" type="ORF">FSB_LOCUS31634</name>
</gene>
<protein>
    <recommendedName>
        <fullName evidence="1">ATP-dependent helicase C-terminal domain-containing protein</fullName>
    </recommendedName>
</protein>
<dbReference type="GO" id="GO:0006366">
    <property type="term" value="P:transcription by RNA polymerase II"/>
    <property type="evidence" value="ECO:0007669"/>
    <property type="project" value="TreeGrafter"/>
</dbReference>
<dbReference type="Pfam" id="PF13307">
    <property type="entry name" value="Helicase_C_2"/>
    <property type="match status" value="1"/>
</dbReference>
<name>A0A2N9GVM4_FAGSY</name>
<dbReference type="PANTHER" id="PTHR11472">
    <property type="entry name" value="DNA REPAIR DEAD HELICASE RAD3/XP-D SUBFAMILY MEMBER"/>
    <property type="match status" value="1"/>
</dbReference>
<evidence type="ECO:0000313" key="2">
    <source>
        <dbReference type="EMBL" id="SPD03752.1"/>
    </source>
</evidence>
<dbReference type="InterPro" id="IPR006555">
    <property type="entry name" value="ATP-dep_Helicase_C"/>
</dbReference>
<dbReference type="SMART" id="SM00491">
    <property type="entry name" value="HELICc2"/>
    <property type="match status" value="1"/>
</dbReference>
<dbReference type="GO" id="GO:0045951">
    <property type="term" value="P:positive regulation of mitotic recombination"/>
    <property type="evidence" value="ECO:0007669"/>
    <property type="project" value="TreeGrafter"/>
</dbReference>
<organism evidence="2">
    <name type="scientific">Fagus sylvatica</name>
    <name type="common">Beechnut</name>
    <dbReference type="NCBI Taxonomy" id="28930"/>
    <lineage>
        <taxon>Eukaryota</taxon>
        <taxon>Viridiplantae</taxon>
        <taxon>Streptophyta</taxon>
        <taxon>Embryophyta</taxon>
        <taxon>Tracheophyta</taxon>
        <taxon>Spermatophyta</taxon>
        <taxon>Magnoliopsida</taxon>
        <taxon>eudicotyledons</taxon>
        <taxon>Gunneridae</taxon>
        <taxon>Pentapetalae</taxon>
        <taxon>rosids</taxon>
        <taxon>fabids</taxon>
        <taxon>Fagales</taxon>
        <taxon>Fagaceae</taxon>
        <taxon>Fagus</taxon>
    </lineage>
</organism>